<sequence length="165" mass="18632">MAMFRDRSRSNCIILEPKTQGWKRSRKRLIWSGFGATSISLAYKIQCNFCARVLAKSSYILQLPALPPLLSSLQVLRVRRHPLNNSNSLSDIRTEAGLVPLLQAEVASWGRIRHKSQAKKGAELQTICEIEVIKASMNATMPFFNEVLDVLQSPSSTMFCHFRLP</sequence>
<keyword evidence="2" id="KW-1185">Reference proteome</keyword>
<reference evidence="1" key="1">
    <citation type="journal article" date="2019" name="Environ. Microbiol.">
        <title>Fungal ecological strategies reflected in gene transcription - a case study of two litter decomposers.</title>
        <authorList>
            <person name="Barbi F."/>
            <person name="Kohler A."/>
            <person name="Barry K."/>
            <person name="Baskaran P."/>
            <person name="Daum C."/>
            <person name="Fauchery L."/>
            <person name="Ihrmark K."/>
            <person name="Kuo A."/>
            <person name="LaButti K."/>
            <person name="Lipzen A."/>
            <person name="Morin E."/>
            <person name="Grigoriev I.V."/>
            <person name="Henrissat B."/>
            <person name="Lindahl B."/>
            <person name="Martin F."/>
        </authorList>
    </citation>
    <scope>NUCLEOTIDE SEQUENCE</scope>
    <source>
        <strain evidence="1">JB14</strain>
    </source>
</reference>
<evidence type="ECO:0000313" key="1">
    <source>
        <dbReference type="EMBL" id="KAE9387284.1"/>
    </source>
</evidence>
<gene>
    <name evidence="1" type="ORF">BT96DRAFT_1080522</name>
</gene>
<dbReference type="EMBL" id="ML769811">
    <property type="protein sequence ID" value="KAE9387284.1"/>
    <property type="molecule type" value="Genomic_DNA"/>
</dbReference>
<accession>A0A6A4GQ18</accession>
<dbReference type="AlphaFoldDB" id="A0A6A4GQ18"/>
<evidence type="ECO:0000313" key="2">
    <source>
        <dbReference type="Proteomes" id="UP000799118"/>
    </source>
</evidence>
<proteinExistence type="predicted"/>
<name>A0A6A4GQ18_9AGAR</name>
<protein>
    <submittedName>
        <fullName evidence="1">Uncharacterized protein</fullName>
    </submittedName>
</protein>
<organism evidence="1 2">
    <name type="scientific">Gymnopus androsaceus JB14</name>
    <dbReference type="NCBI Taxonomy" id="1447944"/>
    <lineage>
        <taxon>Eukaryota</taxon>
        <taxon>Fungi</taxon>
        <taxon>Dikarya</taxon>
        <taxon>Basidiomycota</taxon>
        <taxon>Agaricomycotina</taxon>
        <taxon>Agaricomycetes</taxon>
        <taxon>Agaricomycetidae</taxon>
        <taxon>Agaricales</taxon>
        <taxon>Marasmiineae</taxon>
        <taxon>Omphalotaceae</taxon>
        <taxon>Gymnopus</taxon>
    </lineage>
</organism>
<dbReference type="Proteomes" id="UP000799118">
    <property type="component" value="Unassembled WGS sequence"/>
</dbReference>